<dbReference type="EMBL" id="BSYO01000027">
    <property type="protein sequence ID" value="GMH24005.1"/>
    <property type="molecule type" value="Genomic_DNA"/>
</dbReference>
<comment type="caution">
    <text evidence="1">The sequence shown here is derived from an EMBL/GenBank/DDBJ whole genome shotgun (WGS) entry which is preliminary data.</text>
</comment>
<dbReference type="AlphaFoldDB" id="A0AAD3T5R7"/>
<dbReference type="Proteomes" id="UP001279734">
    <property type="component" value="Unassembled WGS sequence"/>
</dbReference>
<gene>
    <name evidence="1" type="ORF">Nepgr_025848</name>
</gene>
<proteinExistence type="predicted"/>
<evidence type="ECO:0000313" key="1">
    <source>
        <dbReference type="EMBL" id="GMH24005.1"/>
    </source>
</evidence>
<accession>A0AAD3T5R7</accession>
<name>A0AAD3T5R7_NEPGR</name>
<reference evidence="1" key="1">
    <citation type="submission" date="2023-05" db="EMBL/GenBank/DDBJ databases">
        <title>Nepenthes gracilis genome sequencing.</title>
        <authorList>
            <person name="Fukushima K."/>
        </authorList>
    </citation>
    <scope>NUCLEOTIDE SEQUENCE</scope>
    <source>
        <strain evidence="1">SING2019-196</strain>
    </source>
</reference>
<sequence>MCKVKSLCTTAYVVFAALFCCFFVESSDLMNSLFSVLLFKFFSLKTCYLVSGGYCHLWKCFDPSCTDGCILLELLELLPFKPIPGY</sequence>
<protein>
    <submittedName>
        <fullName evidence="1">Uncharacterized protein</fullName>
    </submittedName>
</protein>
<evidence type="ECO:0000313" key="2">
    <source>
        <dbReference type="Proteomes" id="UP001279734"/>
    </source>
</evidence>
<organism evidence="1 2">
    <name type="scientific">Nepenthes gracilis</name>
    <name type="common">Slender pitcher plant</name>
    <dbReference type="NCBI Taxonomy" id="150966"/>
    <lineage>
        <taxon>Eukaryota</taxon>
        <taxon>Viridiplantae</taxon>
        <taxon>Streptophyta</taxon>
        <taxon>Embryophyta</taxon>
        <taxon>Tracheophyta</taxon>
        <taxon>Spermatophyta</taxon>
        <taxon>Magnoliopsida</taxon>
        <taxon>eudicotyledons</taxon>
        <taxon>Gunneridae</taxon>
        <taxon>Pentapetalae</taxon>
        <taxon>Caryophyllales</taxon>
        <taxon>Nepenthaceae</taxon>
        <taxon>Nepenthes</taxon>
    </lineage>
</organism>
<keyword evidence="2" id="KW-1185">Reference proteome</keyword>